<keyword evidence="5" id="KW-1185">Reference proteome</keyword>
<feature type="domain" description="PpiC" evidence="3">
    <location>
        <begin position="209"/>
        <end position="310"/>
    </location>
</feature>
<accession>A0A1H4AZ66</accession>
<feature type="domain" description="PpiC" evidence="3">
    <location>
        <begin position="313"/>
        <end position="427"/>
    </location>
</feature>
<dbReference type="InterPro" id="IPR046357">
    <property type="entry name" value="PPIase_dom_sf"/>
</dbReference>
<keyword evidence="1" id="KW-0697">Rotamase</keyword>
<dbReference type="PANTHER" id="PTHR47245">
    <property type="entry name" value="PEPTIDYLPROLYL ISOMERASE"/>
    <property type="match status" value="1"/>
</dbReference>
<keyword evidence="2" id="KW-0732">Signal</keyword>
<feature type="chain" id="PRO_5011450786" evidence="2">
    <location>
        <begin position="32"/>
        <end position="487"/>
    </location>
</feature>
<dbReference type="GO" id="GO:0003755">
    <property type="term" value="F:peptidyl-prolyl cis-trans isomerase activity"/>
    <property type="evidence" value="ECO:0007669"/>
    <property type="project" value="UniProtKB-KW"/>
</dbReference>
<sequence>MQYKIMNINYMNKQSFLYVFGALFMCQLTLAQITVDEKDNLLNKQNPISQIDSVKTNKIDRVKVDGVAGVVGDYLVLESDIQKLFQDAKSQGYESEVSYCDLAESLLENKLLAHHAVQDSLPYNQARVDAYTDQQIGALVERVGSMDKLVEFYKYDSESELKEELKRINKEKLLSEEMQGEIVDAVEITPEETRQYFEAIPVDERPVLGDEVEIAQIVIYPESGAEEQQAVIDKLNEFRTDVLENGASFATKAILYSEDLGSRRKGGKITLKRDDPYVKEFKEAAFSLREGEVSRPFKTEFGYHILTVEKIRGQQVDVRHILLYPEVTKEAITKAKEKIKDVREKIISGDVSFANAAREASDEKETRESGGQLINGATGDTRFELSKIDPSIYDQVVNLKEGEVSKILTDSKPRTNEVFFKIITVNNRIDEHVADFTEDYTKIRELALKKKQAEAISKWVDEKLQSTYVKINGEYRDCEFAQKWIKK</sequence>
<dbReference type="PANTHER" id="PTHR47245:SF2">
    <property type="entry name" value="PEPTIDYL-PROLYL CIS-TRANS ISOMERASE HP_0175-RELATED"/>
    <property type="match status" value="1"/>
</dbReference>
<dbReference type="InterPro" id="IPR027304">
    <property type="entry name" value="Trigger_fact/SurA_dom_sf"/>
</dbReference>
<evidence type="ECO:0000313" key="4">
    <source>
        <dbReference type="EMBL" id="SEA41088.1"/>
    </source>
</evidence>
<dbReference type="Pfam" id="PF00639">
    <property type="entry name" value="Rotamase"/>
    <property type="match status" value="2"/>
</dbReference>
<evidence type="ECO:0000313" key="5">
    <source>
        <dbReference type="Proteomes" id="UP000198820"/>
    </source>
</evidence>
<reference evidence="4 5" key="1">
    <citation type="submission" date="2016-10" db="EMBL/GenBank/DDBJ databases">
        <authorList>
            <person name="de Groot N.N."/>
        </authorList>
    </citation>
    <scope>NUCLEOTIDE SEQUENCE [LARGE SCALE GENOMIC DNA]</scope>
    <source>
        <strain evidence="4 5">DSM 23581</strain>
    </source>
</reference>
<dbReference type="Gene3D" id="3.10.50.40">
    <property type="match status" value="2"/>
</dbReference>
<organism evidence="4 5">
    <name type="scientific">Psychroflexus halocasei</name>
    <dbReference type="NCBI Taxonomy" id="908615"/>
    <lineage>
        <taxon>Bacteria</taxon>
        <taxon>Pseudomonadati</taxon>
        <taxon>Bacteroidota</taxon>
        <taxon>Flavobacteriia</taxon>
        <taxon>Flavobacteriales</taxon>
        <taxon>Flavobacteriaceae</taxon>
        <taxon>Psychroflexus</taxon>
    </lineage>
</organism>
<dbReference type="EMBL" id="FNQF01000005">
    <property type="protein sequence ID" value="SEA41088.1"/>
    <property type="molecule type" value="Genomic_DNA"/>
</dbReference>
<evidence type="ECO:0000259" key="3">
    <source>
        <dbReference type="PROSITE" id="PS50198"/>
    </source>
</evidence>
<evidence type="ECO:0000256" key="1">
    <source>
        <dbReference type="PROSITE-ProRule" id="PRU00278"/>
    </source>
</evidence>
<dbReference type="STRING" id="908615.SAMN05421540_105195"/>
<keyword evidence="1 4" id="KW-0413">Isomerase</keyword>
<dbReference type="SUPFAM" id="SSF109998">
    <property type="entry name" value="Triger factor/SurA peptide-binding domain-like"/>
    <property type="match status" value="1"/>
</dbReference>
<dbReference type="PROSITE" id="PS50198">
    <property type="entry name" value="PPIC_PPIASE_2"/>
    <property type="match status" value="2"/>
</dbReference>
<gene>
    <name evidence="4" type="ORF">SAMN05421540_105195</name>
</gene>
<dbReference type="AlphaFoldDB" id="A0A1H4AZ66"/>
<dbReference type="SUPFAM" id="SSF54534">
    <property type="entry name" value="FKBP-like"/>
    <property type="match status" value="2"/>
</dbReference>
<protein>
    <submittedName>
        <fullName evidence="4">Peptidyl-prolyl cis-trans isomerase SurA</fullName>
    </submittedName>
</protein>
<evidence type="ECO:0000256" key="2">
    <source>
        <dbReference type="SAM" id="SignalP"/>
    </source>
</evidence>
<dbReference type="InterPro" id="IPR050245">
    <property type="entry name" value="PrsA_foldase"/>
</dbReference>
<dbReference type="InterPro" id="IPR000297">
    <property type="entry name" value="PPIase_PpiC"/>
</dbReference>
<feature type="signal peptide" evidence="2">
    <location>
        <begin position="1"/>
        <end position="31"/>
    </location>
</feature>
<dbReference type="Proteomes" id="UP000198820">
    <property type="component" value="Unassembled WGS sequence"/>
</dbReference>
<name>A0A1H4AZ66_9FLAO</name>
<proteinExistence type="predicted"/>